<reference evidence="6 7" key="1">
    <citation type="submission" date="2019-05" db="EMBL/GenBank/DDBJ databases">
        <authorList>
            <consortium name="Science for Life Laboratories"/>
        </authorList>
    </citation>
    <scope>NUCLEOTIDE SEQUENCE [LARGE SCALE GENOMIC DNA]</scope>
    <source>
        <strain evidence="6">Soil9</strain>
    </source>
</reference>
<dbReference type="GO" id="GO:0052689">
    <property type="term" value="F:carboxylic ester hydrolase activity"/>
    <property type="evidence" value="ECO:0007669"/>
    <property type="project" value="UniProtKB-KW"/>
</dbReference>
<evidence type="ECO:0000256" key="3">
    <source>
        <dbReference type="ARBA" id="ARBA00022801"/>
    </source>
</evidence>
<keyword evidence="2" id="KW-0732">Signal</keyword>
<dbReference type="SUPFAM" id="SSF53474">
    <property type="entry name" value="alpha/beta-Hydrolases"/>
    <property type="match status" value="1"/>
</dbReference>
<dbReference type="InterPro" id="IPR029058">
    <property type="entry name" value="AB_hydrolase_fold"/>
</dbReference>
<evidence type="ECO:0000256" key="1">
    <source>
        <dbReference type="ARBA" id="ARBA00022487"/>
    </source>
</evidence>
<feature type="domain" description="4-O-methyl-glucuronoyl methylesterase-like" evidence="5">
    <location>
        <begin position="244"/>
        <end position="397"/>
    </location>
</feature>
<dbReference type="EMBL" id="LR593886">
    <property type="protein sequence ID" value="VTR94695.1"/>
    <property type="molecule type" value="Genomic_DNA"/>
</dbReference>
<proteinExistence type="predicted"/>
<organism evidence="6 7">
    <name type="scientific">Gemmata massiliana</name>
    <dbReference type="NCBI Taxonomy" id="1210884"/>
    <lineage>
        <taxon>Bacteria</taxon>
        <taxon>Pseudomonadati</taxon>
        <taxon>Planctomycetota</taxon>
        <taxon>Planctomycetia</taxon>
        <taxon>Gemmatales</taxon>
        <taxon>Gemmataceae</taxon>
        <taxon>Gemmata</taxon>
    </lineage>
</organism>
<protein>
    <recommendedName>
        <fullName evidence="5">4-O-methyl-glucuronoyl methylesterase-like domain-containing protein</fullName>
    </recommendedName>
</protein>
<sequence>MRHSPVSVAVAFLLTGYLSPAGRAEDPPKPPVKLTAQEDHKRLMELLKIKEIRRGADGNPKSANAANLDESKANPYPDLPDPLVMKDGTKVTAALWAKRRAEIAEDFDREVYGRVPKNTPKVTWEVTATEKQTVGDVPVVAKKLVGHVDNSSYPLITVDIQLTLTTPADAKGPVPVIMEFGFNFGGKGPAPKAGAAPSWQQQVLAKGWGYAIITPTSVQADNGTGLTTGIIGLCNKGQPRAVDDWGALRAWAWGASRALDHFETDPAVDAKRVGIEGLSRYGKAAIVTMAYDERFAIGFIGSSGAGGAKLHRRDYGEKVENVAGTGEYHWMAGNYIKYAGPLIVKDLPVDAHELIALCAPRPVFISVGSLQVEGGWIDARGMFMAGVAAEPVYKLLGKKGLGTAEFPAQETALTDGEIAFRQHAGGHTTGPNWPTFLKYAERYIKEPTVSKPSTNK</sequence>
<dbReference type="KEGG" id="gms:SOIL9_30190"/>
<feature type="region of interest" description="Disordered" evidence="4">
    <location>
        <begin position="54"/>
        <end position="81"/>
    </location>
</feature>
<dbReference type="Proteomes" id="UP000464178">
    <property type="component" value="Chromosome"/>
</dbReference>
<dbReference type="InterPro" id="IPR054579">
    <property type="entry name" value="GCE-like_dom"/>
</dbReference>
<name>A0A6P2D2S5_9BACT</name>
<dbReference type="RefSeq" id="WP_197909564.1">
    <property type="nucleotide sequence ID" value="NZ_LR593886.1"/>
</dbReference>
<evidence type="ECO:0000256" key="2">
    <source>
        <dbReference type="ARBA" id="ARBA00022729"/>
    </source>
</evidence>
<accession>A0A6P2D2S5</accession>
<evidence type="ECO:0000256" key="4">
    <source>
        <dbReference type="SAM" id="MobiDB-lite"/>
    </source>
</evidence>
<evidence type="ECO:0000313" key="7">
    <source>
        <dbReference type="Proteomes" id="UP000464178"/>
    </source>
</evidence>
<dbReference type="Pfam" id="PF22244">
    <property type="entry name" value="GCE_fung"/>
    <property type="match status" value="1"/>
</dbReference>
<keyword evidence="1" id="KW-0719">Serine esterase</keyword>
<evidence type="ECO:0000259" key="5">
    <source>
        <dbReference type="Pfam" id="PF22244"/>
    </source>
</evidence>
<dbReference type="Gene3D" id="3.40.50.1820">
    <property type="entry name" value="alpha/beta hydrolase"/>
    <property type="match status" value="1"/>
</dbReference>
<dbReference type="AlphaFoldDB" id="A0A6P2D2S5"/>
<evidence type="ECO:0000313" key="6">
    <source>
        <dbReference type="EMBL" id="VTR94695.1"/>
    </source>
</evidence>
<gene>
    <name evidence="6" type="ORF">SOIL9_30190</name>
</gene>
<keyword evidence="7" id="KW-1185">Reference proteome</keyword>
<keyword evidence="3" id="KW-0378">Hydrolase</keyword>